<feature type="compositionally biased region" description="Basic and acidic residues" evidence="1">
    <location>
        <begin position="240"/>
        <end position="249"/>
    </location>
</feature>
<feature type="region of interest" description="Disordered" evidence="1">
    <location>
        <begin position="1151"/>
        <end position="1211"/>
    </location>
</feature>
<sequence length="1211" mass="133140">MAATEVRAWAVEDVSNPLRLHPPSPTHTRTSEGRIDSIINSYAMDRPSSDQWDSDSSVSSFIDDRCPTEWEHPLSATSAQPHHSSPWPEAIYGARPIDPHNLTDESRILPAGVAERFATIELNALRTPALTALPQSPQSPADDASRPVKPKALDATLLRKLFRATIDEKRRVDEARRQTAQDINAKVASKAGAEARNRRAVEQVAPIFPEEHEVLRGIKQSLDDHNQNAGSEQAPPVSETRSEDAKQRVQQDPTRAVAPFDPPPSKLSGRKLSFDRPRLLRGGSKNEHEAETDGFLKAPAFGSGASKARALSSTKEEGQVRDRTRGSVDLIASRSNKPVARDARTKNRESGLEALQDFLRYTGPTDHKSTLASKKKASKLTKQQKKEKPIVAHRELRRKRSVAAAAEMLLTPTDEPVPQLPTISQSASPRSSGKVDRFEQQNDRESRSSKRIADRARLQAEFESARSNNSSKVSAAPIERPSLQYSRSVSVEIVRTVAKPPSGRSTSRPPSSHKRRPSGFYGGSPEEREQSQKEFGEIEMVWTAPAHEAATVATASKHSVEQAEEAPAVVPIVNIRPASSTKGSSKGSTRQPTPKLALKIPETNSAPVEWEEVSFAQNVVYQTLTPVSASKVTIPKSAGSKSPSIRNFEPIVEEFDLEHLERQRHAMKRTGSDLTEEEGSRSSIVEKPPMERKDSKSPSDVLWPEDEYVCDKTPSVRNDSNWFRDWKSTTPQAFEFEVTDRSQSKVQPRCTPQAASHEIQSVVDGWIEAAQENRTLKFAAAKQVMRAPRSPCMSPASRGQSARPGTSLGFRGNERDEGARSQRAESPMETRGRSKDSKSITASGQLRRLPSRKSRSMAPTRTSAAVTGGTLEEVGQGATAGTDTKANAWAAASARSTRIPIKTMSFKSVSRNRATNHASSRPQSTAASARSTMFPQNESQEYRSSPGTPSVGASNIQQWPGYEEQGRLSDTNLSQQATRRPSLASTHQSRKSQGPSVHSYHSRKSSAASHHSSTTSYHRSVRAGDDGNPGSAQHSPFVKQADEPPLPPLPDSPLSRKNWRQAKPELTIFAGKGWISPHPLSRSSTEYASSPQSRIMLPSEAFPTGASMSYEEWKQMQEHGLRLRHNHSITESSRTQNGLYHDDRYRHAAWEGREFPRTSSHRSERSSRQGESKESENSSLAAPEVQHSQVSGVSFITGSAKSSRHQRSSSA</sequence>
<dbReference type="OrthoDB" id="3899138at2759"/>
<feature type="region of interest" description="Disordered" evidence="1">
    <location>
        <begin position="361"/>
        <end position="533"/>
    </location>
</feature>
<feature type="compositionally biased region" description="Polar residues" evidence="1">
    <location>
        <begin position="905"/>
        <end position="958"/>
    </location>
</feature>
<feature type="compositionally biased region" description="Polar residues" evidence="1">
    <location>
        <begin position="968"/>
        <end position="996"/>
    </location>
</feature>
<feature type="compositionally biased region" description="Basic residues" evidence="1">
    <location>
        <begin position="373"/>
        <end position="383"/>
    </location>
</feature>
<feature type="region of interest" description="Disordered" evidence="1">
    <location>
        <begin position="131"/>
        <end position="150"/>
    </location>
</feature>
<reference evidence="3" key="1">
    <citation type="journal article" date="2017" name="bioRxiv">
        <title>Conservation of a gene cluster reveals novel cercosporin biosynthetic mechanisms and extends production to the genus Colletotrichum.</title>
        <authorList>
            <person name="de Jonge R."/>
            <person name="Ebert M.K."/>
            <person name="Huitt-Roehl C.R."/>
            <person name="Pal P."/>
            <person name="Suttle J.C."/>
            <person name="Spanner R.E."/>
            <person name="Neubauer J.D."/>
            <person name="Jurick W.M.II."/>
            <person name="Stott K.A."/>
            <person name="Secor G.A."/>
            <person name="Thomma B.P.H.J."/>
            <person name="Van de Peer Y."/>
            <person name="Townsend C.A."/>
            <person name="Bolton M.D."/>
        </authorList>
    </citation>
    <scope>NUCLEOTIDE SEQUENCE [LARGE SCALE GENOMIC DNA]</scope>
    <source>
        <strain evidence="3">CBS538.71</strain>
    </source>
</reference>
<name>A0A2S6BTR5_9PEZI</name>
<feature type="region of interest" description="Disordered" evidence="1">
    <location>
        <begin position="903"/>
        <end position="1057"/>
    </location>
</feature>
<feature type="compositionally biased region" description="Basic and acidic residues" evidence="1">
    <location>
        <begin position="314"/>
        <end position="326"/>
    </location>
</feature>
<evidence type="ECO:0000256" key="1">
    <source>
        <dbReference type="SAM" id="MobiDB-lite"/>
    </source>
</evidence>
<feature type="compositionally biased region" description="Low complexity" evidence="1">
    <location>
        <begin position="1005"/>
        <end position="1018"/>
    </location>
</feature>
<dbReference type="Proteomes" id="UP000237631">
    <property type="component" value="Unassembled WGS sequence"/>
</dbReference>
<proteinExistence type="predicted"/>
<feature type="compositionally biased region" description="Basic and acidic residues" evidence="1">
    <location>
        <begin position="812"/>
        <end position="838"/>
    </location>
</feature>
<keyword evidence="3" id="KW-1185">Reference proteome</keyword>
<feature type="compositionally biased region" description="Polar residues" evidence="1">
    <location>
        <begin position="1186"/>
        <end position="1197"/>
    </location>
</feature>
<feature type="compositionally biased region" description="Polar residues" evidence="1">
    <location>
        <begin position="421"/>
        <end position="431"/>
    </location>
</feature>
<protein>
    <submittedName>
        <fullName evidence="2">Uncharacterized protein</fullName>
    </submittedName>
</protein>
<evidence type="ECO:0000313" key="2">
    <source>
        <dbReference type="EMBL" id="PPJ50868.1"/>
    </source>
</evidence>
<feature type="region of interest" description="Disordered" evidence="1">
    <location>
        <begin position="12"/>
        <end position="35"/>
    </location>
</feature>
<feature type="region of interest" description="Disordered" evidence="1">
    <location>
        <begin position="224"/>
        <end position="326"/>
    </location>
</feature>
<feature type="region of interest" description="Disordered" evidence="1">
    <location>
        <begin position="785"/>
        <end position="883"/>
    </location>
</feature>
<feature type="region of interest" description="Disordered" evidence="1">
    <location>
        <begin position="666"/>
        <end position="701"/>
    </location>
</feature>
<organism evidence="2 3">
    <name type="scientific">Cercospora berteroae</name>
    <dbReference type="NCBI Taxonomy" id="357750"/>
    <lineage>
        <taxon>Eukaryota</taxon>
        <taxon>Fungi</taxon>
        <taxon>Dikarya</taxon>
        <taxon>Ascomycota</taxon>
        <taxon>Pezizomycotina</taxon>
        <taxon>Dothideomycetes</taxon>
        <taxon>Dothideomycetidae</taxon>
        <taxon>Mycosphaerellales</taxon>
        <taxon>Mycosphaerellaceae</taxon>
        <taxon>Cercospora</taxon>
    </lineage>
</organism>
<feature type="compositionally biased region" description="Basic and acidic residues" evidence="1">
    <location>
        <begin position="1151"/>
        <end position="1176"/>
    </location>
</feature>
<feature type="compositionally biased region" description="Basic and acidic residues" evidence="1">
    <location>
        <begin position="272"/>
        <end position="291"/>
    </location>
</feature>
<evidence type="ECO:0000313" key="3">
    <source>
        <dbReference type="Proteomes" id="UP000237631"/>
    </source>
</evidence>
<feature type="compositionally biased region" description="Basic and acidic residues" evidence="1">
    <location>
        <begin position="433"/>
        <end position="464"/>
    </location>
</feature>
<feature type="compositionally biased region" description="Basic residues" evidence="1">
    <location>
        <begin position="1202"/>
        <end position="1211"/>
    </location>
</feature>
<accession>A0A2S6BTR5</accession>
<feature type="compositionally biased region" description="Basic and acidic residues" evidence="1">
    <location>
        <begin position="384"/>
        <end position="394"/>
    </location>
</feature>
<comment type="caution">
    <text evidence="2">The sequence shown here is derived from an EMBL/GenBank/DDBJ whole genome shotgun (WGS) entry which is preliminary data.</text>
</comment>
<dbReference type="AlphaFoldDB" id="A0A2S6BTR5"/>
<feature type="region of interest" description="Disordered" evidence="1">
    <location>
        <begin position="172"/>
        <end position="195"/>
    </location>
</feature>
<gene>
    <name evidence="2" type="ORF">CBER1_07077</name>
</gene>
<dbReference type="EMBL" id="PNEN01001773">
    <property type="protein sequence ID" value="PPJ50868.1"/>
    <property type="molecule type" value="Genomic_DNA"/>
</dbReference>
<feature type="compositionally biased region" description="Low complexity" evidence="1">
    <location>
        <begin position="500"/>
        <end position="510"/>
    </location>
</feature>
<feature type="compositionally biased region" description="Basic and acidic residues" evidence="1">
    <location>
        <begin position="688"/>
        <end position="697"/>
    </location>
</feature>